<organism evidence="2 3">
    <name type="scientific">Sphingopyxis macrogoltabida</name>
    <name type="common">Sphingomonas macrogoltabidus</name>
    <dbReference type="NCBI Taxonomy" id="33050"/>
    <lineage>
        <taxon>Bacteria</taxon>
        <taxon>Pseudomonadati</taxon>
        <taxon>Pseudomonadota</taxon>
        <taxon>Alphaproteobacteria</taxon>
        <taxon>Sphingomonadales</taxon>
        <taxon>Sphingomonadaceae</taxon>
        <taxon>Sphingopyxis</taxon>
    </lineage>
</organism>
<reference evidence="2 3" key="1">
    <citation type="submission" date="2017-08" db="EMBL/GenBank/DDBJ databases">
        <title>Infants hospitalized years apart are colonized by the same room-sourced microbial strains.</title>
        <authorList>
            <person name="Brooks B."/>
            <person name="Olm M.R."/>
            <person name="Firek B.A."/>
            <person name="Baker R."/>
            <person name="Thomas B.C."/>
            <person name="Morowitz M.J."/>
            <person name="Banfield J.F."/>
        </authorList>
    </citation>
    <scope>NUCLEOTIDE SEQUENCE [LARGE SCALE GENOMIC DNA]</scope>
    <source>
        <strain evidence="2">S2_005_003_R2_47</strain>
    </source>
</reference>
<dbReference type="SMART" id="SM00481">
    <property type="entry name" value="POLIIIAc"/>
    <property type="match status" value="1"/>
</dbReference>
<dbReference type="SUPFAM" id="SSF89550">
    <property type="entry name" value="PHP domain-like"/>
    <property type="match status" value="1"/>
</dbReference>
<keyword evidence="2" id="KW-0548">Nucleotidyltransferase</keyword>
<feature type="non-terminal residue" evidence="2">
    <location>
        <position position="212"/>
    </location>
</feature>
<evidence type="ECO:0000259" key="1">
    <source>
        <dbReference type="SMART" id="SM00481"/>
    </source>
</evidence>
<dbReference type="Pfam" id="PF02811">
    <property type="entry name" value="PHP"/>
    <property type="match status" value="1"/>
</dbReference>
<dbReference type="Proteomes" id="UP000248597">
    <property type="component" value="Unassembled WGS sequence"/>
</dbReference>
<dbReference type="GO" id="GO:0008408">
    <property type="term" value="F:3'-5' exonuclease activity"/>
    <property type="evidence" value="ECO:0007669"/>
    <property type="project" value="InterPro"/>
</dbReference>
<dbReference type="PANTHER" id="PTHR32294">
    <property type="entry name" value="DNA POLYMERASE III SUBUNIT ALPHA"/>
    <property type="match status" value="1"/>
</dbReference>
<dbReference type="InterPro" id="IPR004013">
    <property type="entry name" value="PHP_dom"/>
</dbReference>
<gene>
    <name evidence="2" type="primary">dnaE2</name>
    <name evidence="2" type="ORF">DI569_17090</name>
</gene>
<dbReference type="EMBL" id="QFPJ01000146">
    <property type="protein sequence ID" value="PZQ19646.1"/>
    <property type="molecule type" value="Genomic_DNA"/>
</dbReference>
<dbReference type="InterPro" id="IPR003141">
    <property type="entry name" value="Pol/His_phosphatase_N"/>
</dbReference>
<keyword evidence="2" id="KW-0808">Transferase</keyword>
<dbReference type="InterPro" id="IPR004805">
    <property type="entry name" value="DnaE2/DnaE/PolC"/>
</dbReference>
<evidence type="ECO:0000313" key="2">
    <source>
        <dbReference type="EMBL" id="PZQ19646.1"/>
    </source>
</evidence>
<sequence>MTRYAELQVTTHFSFLRGASGADELFATAAALGIDAIGVVDRNSLAGIVRAWEAAKATGVRLVAGCRLDLTDGMSILVYPMDRPAYSRLTRLLSLGKARGGKGNCLIDFADVAEHATGMIGVLVPDEADEACAVTLRKMADLFGDRAYVSLCLRRRPNDRMRLHGIATMAARARVRTVVTNDVLFHEPSRRQLQDVVTCIRTRTTIDDVGFD</sequence>
<dbReference type="Gene3D" id="3.20.20.140">
    <property type="entry name" value="Metal-dependent hydrolases"/>
    <property type="match status" value="1"/>
</dbReference>
<name>A0A2W5KR91_SPHMC</name>
<dbReference type="AlphaFoldDB" id="A0A2W5KR91"/>
<dbReference type="GO" id="GO:0003887">
    <property type="term" value="F:DNA-directed DNA polymerase activity"/>
    <property type="evidence" value="ECO:0007669"/>
    <property type="project" value="UniProtKB-EC"/>
</dbReference>
<evidence type="ECO:0000313" key="3">
    <source>
        <dbReference type="Proteomes" id="UP000248597"/>
    </source>
</evidence>
<comment type="caution">
    <text evidence="2">The sequence shown here is derived from an EMBL/GenBank/DDBJ whole genome shotgun (WGS) entry which is preliminary data.</text>
</comment>
<dbReference type="InterPro" id="IPR016195">
    <property type="entry name" value="Pol/histidinol_Pase-like"/>
</dbReference>
<proteinExistence type="predicted"/>
<dbReference type="GO" id="GO:0006260">
    <property type="term" value="P:DNA replication"/>
    <property type="evidence" value="ECO:0007669"/>
    <property type="project" value="InterPro"/>
</dbReference>
<accession>A0A2W5KR91</accession>
<dbReference type="PANTHER" id="PTHR32294:SF4">
    <property type="entry name" value="ERROR-PRONE DNA POLYMERASE"/>
    <property type="match status" value="1"/>
</dbReference>
<dbReference type="EC" id="2.7.7.7" evidence="2"/>
<feature type="domain" description="Polymerase/histidinol phosphatase N-terminal" evidence="1">
    <location>
        <begin position="5"/>
        <end position="72"/>
    </location>
</feature>
<protein>
    <submittedName>
        <fullName evidence="2">Error-prone DNA polymerase</fullName>
        <ecNumber evidence="2">2.7.7.7</ecNumber>
    </submittedName>
</protein>